<evidence type="ECO:0000256" key="7">
    <source>
        <dbReference type="ARBA" id="ARBA00022833"/>
    </source>
</evidence>
<comment type="caution">
    <text evidence="19">Lacks conserved residue(s) required for the propagation of feature annotation.</text>
</comment>
<keyword evidence="15 19" id="KW-0413">Isomerase</keyword>
<dbReference type="FunFam" id="3.40.50.300:FF:003367">
    <property type="entry name" value="ATP-dependent DNA helicase PIF1"/>
    <property type="match status" value="1"/>
</dbReference>
<dbReference type="PROSITE" id="PS50103">
    <property type="entry name" value="ZF_C3H1"/>
    <property type="match status" value="1"/>
</dbReference>
<evidence type="ECO:0000313" key="23">
    <source>
        <dbReference type="EMBL" id="CAB0017011.1"/>
    </source>
</evidence>
<dbReference type="SMART" id="SM00360">
    <property type="entry name" value="RRM"/>
    <property type="match status" value="2"/>
</dbReference>
<dbReference type="GO" id="GO:0016787">
    <property type="term" value="F:hydrolase activity"/>
    <property type="evidence" value="ECO:0007669"/>
    <property type="project" value="UniProtKB-KW"/>
</dbReference>
<comment type="function">
    <text evidence="17">May be involved in the turnover of nuclear polyadenylated (pA+) RNA.</text>
</comment>
<keyword evidence="12 19" id="KW-0496">Mitochondrion</keyword>
<feature type="compositionally biased region" description="Basic and acidic residues" evidence="21">
    <location>
        <begin position="155"/>
        <end position="173"/>
    </location>
</feature>
<dbReference type="Pfam" id="PF14605">
    <property type="entry name" value="Nup35_RRM_2"/>
    <property type="match status" value="1"/>
</dbReference>
<dbReference type="InterPro" id="IPR048293">
    <property type="entry name" value="PIF1_RRM3_pfh1"/>
</dbReference>
<dbReference type="InterPro" id="IPR027417">
    <property type="entry name" value="P-loop_NTPase"/>
</dbReference>
<keyword evidence="3 19" id="KW-0227">DNA damage</keyword>
<dbReference type="InterPro" id="IPR057437">
    <property type="entry name" value="PIF1/LRR1_PH"/>
</dbReference>
<dbReference type="Pfam" id="PF00642">
    <property type="entry name" value="zf-CCCH"/>
    <property type="match status" value="1"/>
</dbReference>
<keyword evidence="9" id="KW-0694">RNA-binding</keyword>
<feature type="compositionally biased region" description="Basic and acidic residues" evidence="21">
    <location>
        <begin position="198"/>
        <end position="214"/>
    </location>
</feature>
<comment type="similarity">
    <text evidence="19">Belongs to the helicase family. PIF1 subfamily.</text>
</comment>
<dbReference type="Pfam" id="PF05970">
    <property type="entry name" value="PIF1"/>
    <property type="match status" value="1"/>
</dbReference>
<dbReference type="InterPro" id="IPR000504">
    <property type="entry name" value="RRM_dom"/>
</dbReference>
<dbReference type="SUPFAM" id="SSF52540">
    <property type="entry name" value="P-loop containing nucleoside triphosphate hydrolases"/>
    <property type="match status" value="2"/>
</dbReference>
<dbReference type="InterPro" id="IPR035979">
    <property type="entry name" value="RBD_domain_sf"/>
</dbReference>
<dbReference type="InterPro" id="IPR049163">
    <property type="entry name" value="Pif1-like_2B_dom"/>
</dbReference>
<evidence type="ECO:0000256" key="17">
    <source>
        <dbReference type="ARBA" id="ARBA00043866"/>
    </source>
</evidence>
<dbReference type="Proteomes" id="UP000479000">
    <property type="component" value="Unassembled WGS sequence"/>
</dbReference>
<dbReference type="GO" id="GO:0043139">
    <property type="term" value="F:5'-3' DNA helicase activity"/>
    <property type="evidence" value="ECO:0007669"/>
    <property type="project" value="UniProtKB-UniRule"/>
</dbReference>
<proteinExistence type="inferred from homology"/>
<keyword evidence="14 19" id="KW-0234">DNA repair</keyword>
<evidence type="ECO:0000256" key="9">
    <source>
        <dbReference type="ARBA" id="ARBA00022884"/>
    </source>
</evidence>
<feature type="compositionally biased region" description="Basic and acidic residues" evidence="21">
    <location>
        <begin position="660"/>
        <end position="681"/>
    </location>
</feature>
<dbReference type="PANTHER" id="PTHR14398">
    <property type="entry name" value="RNA RECOGNITION RRM/RNP DOMAIN"/>
    <property type="match status" value="1"/>
</dbReference>
<dbReference type="Pfam" id="PF01480">
    <property type="entry name" value="PWI"/>
    <property type="match status" value="1"/>
</dbReference>
<evidence type="ECO:0000256" key="21">
    <source>
        <dbReference type="SAM" id="MobiDB-lite"/>
    </source>
</evidence>
<dbReference type="CDD" id="cd18809">
    <property type="entry name" value="SF1_C_RecD"/>
    <property type="match status" value="1"/>
</dbReference>
<keyword evidence="24" id="KW-1185">Reference proteome</keyword>
<dbReference type="OrthoDB" id="272985at2759"/>
<organism evidence="23 24">
    <name type="scientific">Nesidiocoris tenuis</name>
    <dbReference type="NCBI Taxonomy" id="355587"/>
    <lineage>
        <taxon>Eukaryota</taxon>
        <taxon>Metazoa</taxon>
        <taxon>Ecdysozoa</taxon>
        <taxon>Arthropoda</taxon>
        <taxon>Hexapoda</taxon>
        <taxon>Insecta</taxon>
        <taxon>Pterygota</taxon>
        <taxon>Neoptera</taxon>
        <taxon>Paraneoptera</taxon>
        <taxon>Hemiptera</taxon>
        <taxon>Heteroptera</taxon>
        <taxon>Panheteroptera</taxon>
        <taxon>Cimicomorpha</taxon>
        <taxon>Miridae</taxon>
        <taxon>Dicyphina</taxon>
        <taxon>Nesidiocoris</taxon>
    </lineage>
</organism>
<sequence>MIIEDPDRFKAWLTAKLGPLCDADPEALAKYVYALVKKDKPLEELRASMVGQLEVFLQRETQNFVSFLFRSLETQKFDLPSENAPVPAPGSPSAPKVAEIGVELREPPPPAVGLPEEAERKSLKETSSGGILATIASSAQNSNSLGCVLLAASNRRDTDKHVRKSDSDKDERPPPPPSRRVRRRGSSPSPDRRRSRSRSFDRRRSRSRERERGRAWRNKSPPPRRYERSRRSFSKSPQPRRLKSGSPQVKRISRRSYSKSPHRRYSSRSPQGKRTKYRNRSPPHSRSWTRSRSRSPLGGRDRKDVAIGLSPRENSHGDTDTRGLQSVVNLTDVQGPYTRRCRDFDEQGFCIRGDLCPYDHGADPVVLEDVQMYNGGGGPPPAPPVIPPPGGPPPLMRHPVHPGMRPPPPSINLTAEYNPDAPSMDARMWSRPPMFRGQMMRGMMRGMGGRGGFPPQRDLINCVTAIPPFRHQRPLMNSMNDYGNGRIPNPDGKPFDFNRLGGGGPRQPFSGKGSNASLQLKKVPPGVNNITHLNSHFSKFGKIVNIQVGFEGDPESALITFSTPTEANIAYKSTEAVLNNRFIRVFWYNPDYANNANNENKQENAPPTTRPSIMERLGDHPAKVPLNNIQPSAVQPEEKTQVTLGVNNSLSKTLYIPSAMKKDQPKEKPAEKDQTAQENKTQEVNEVLMKKIELVAVAKKKQQESIKAGMKLHADLRKRKTELMEKQINEQKLLIQRLEAPNVTPQQKTALMDTIKTIQESIDGLRKDLELSVKAIAPNIVKPVAPVAALVTNPTANPAIVKKTREETQRELLDAELDLINSQNEGKDADELRKKVADLKMRAYSLGLPATRGAAFRGRGAPGRIRGRGRGAKFLSKVSYDHNVVDHRPTKVLVSGYEQDDKADVITHFEKFGQIVDYISDDATPSLVLNFKFRKDAENAINKGRNFSDRLLSVTWATSNMNISIWLCRPSTFPLKVKWKKEKTKRRTNVHGSDSGQFLRGIDFAGLPISKPTTEVTFRVESSTSTGEPPTKKKRRIRIEKIQIYRRQDTACRSSLFADNNPTTIAKKVHGDEALIWSQANTPSSWKTLFSAVIASTALYAAEAWSFYRCELLERVQVTAALLGLGWSTPRPDRASAKRPDRYTARRPYRSFRIQGDRHPKPVPGIHTIVCIPRRSKNFEMNSTHDYSTLTCCCTLEWLDRNGTVKRTVRTKTGIVTLVRNEFRDLFITVASRETNQKLLLKGVVIHKKFASEGKATLKFSDLLVNLFLSNAPPTQLTMFLKALFVKMTNSLSSPKVPIRDKLLSVRDQSVQDVSPLSSKDVQRFKNSQSSQDDSKKRLREEESKGSQGSQKKICLQSLGKLTKEQQEVLDAVMSGANVFFTGSAGTGKSFLLQHLINSLRPDVTCATASTGSAACLIGGTTLHAFAGIGDGEATVERCLQLAKRPVSLQNWRKCKHLIIDEISMVESSYFQKLERIARELRSFEKPFGGIQLIVCGDFLQLPPVSKSKNKFCFMSEAWQSCHFSTFYLQEVHRQSDSNFVSILNSVRLGSLNDEMVETLRNTETQMIENKGVLATRLCCHTKEAKMINDSNLEKLSGESKTYEAVDEPSSASRTLDDCTPVESKLTLKIGAQVMLLKNVSVSQGLVNGARGVVARFEKGAPVVEFLCGASYTVKAEKWPVKTPNGGVVSRRQLPLRLAWAFSIHKSQGLTLDCVEMALEKTFEAGQAYVALSRAKSLESMRVINFNAKQVWADQDVLEFYRGIASDANRRDLMAPRKIGKSFAPQKKKVTKSFKHIPLVSIS</sequence>
<dbReference type="Pfam" id="PF25344">
    <property type="entry name" value="PH_LRR1"/>
    <property type="match status" value="1"/>
</dbReference>
<evidence type="ECO:0000259" key="22">
    <source>
        <dbReference type="PROSITE" id="PS50103"/>
    </source>
</evidence>
<comment type="subcellular location">
    <subcellularLocation>
        <location evidence="19">Nucleus</location>
    </subcellularLocation>
    <subcellularLocation>
        <location evidence="19">Mitochondrion</location>
    </subcellularLocation>
</comment>
<accession>A0A6H5HQQ7</accession>
<name>A0A6H5HQQ7_9HEMI</name>
<dbReference type="EMBL" id="CADCXU010030643">
    <property type="protein sequence ID" value="CAB0017011.1"/>
    <property type="molecule type" value="Genomic_DNA"/>
</dbReference>
<feature type="domain" description="C3H1-type" evidence="22">
    <location>
        <begin position="335"/>
        <end position="363"/>
    </location>
</feature>
<feature type="binding site" evidence="19">
    <location>
        <begin position="1383"/>
        <end position="1390"/>
    </location>
    <ligand>
        <name>ATP</name>
        <dbReference type="ChEBI" id="CHEBI:30616"/>
    </ligand>
</feature>
<keyword evidence="16 19" id="KW-0539">Nucleus</keyword>
<evidence type="ECO:0000256" key="5">
    <source>
        <dbReference type="ARBA" id="ARBA00022801"/>
    </source>
</evidence>
<dbReference type="InterPro" id="IPR010285">
    <property type="entry name" value="DNA_helicase_pif1-like_DEAD"/>
</dbReference>
<dbReference type="SUPFAM" id="SSF54928">
    <property type="entry name" value="RNA-binding domain, RBD"/>
    <property type="match status" value="2"/>
</dbReference>
<dbReference type="Pfam" id="PF21530">
    <property type="entry name" value="Pif1_2B_dom"/>
    <property type="match status" value="1"/>
</dbReference>
<feature type="compositionally biased region" description="Basic residues" evidence="21">
    <location>
        <begin position="251"/>
        <end position="293"/>
    </location>
</feature>
<dbReference type="GO" id="GO:0006310">
    <property type="term" value="P:DNA recombination"/>
    <property type="evidence" value="ECO:0007669"/>
    <property type="project" value="UniProtKB-UniRule"/>
</dbReference>
<reference evidence="23 24" key="1">
    <citation type="submission" date="2020-02" db="EMBL/GenBank/DDBJ databases">
        <authorList>
            <person name="Ferguson B K."/>
        </authorList>
    </citation>
    <scope>NUCLEOTIDE SEQUENCE [LARGE SCALE GENOMIC DNA]</scope>
</reference>
<dbReference type="InterPro" id="IPR045137">
    <property type="entry name" value="RBM26/27"/>
</dbReference>
<dbReference type="GO" id="GO:0000723">
    <property type="term" value="P:telomere maintenance"/>
    <property type="evidence" value="ECO:0007669"/>
    <property type="project" value="InterPro"/>
</dbReference>
<comment type="cofactor">
    <cofactor evidence="19">
        <name>Mg(2+)</name>
        <dbReference type="ChEBI" id="CHEBI:18420"/>
    </cofactor>
</comment>
<evidence type="ECO:0000256" key="3">
    <source>
        <dbReference type="ARBA" id="ARBA00022763"/>
    </source>
</evidence>
<evidence type="ECO:0000256" key="18">
    <source>
        <dbReference type="ARBA" id="ARBA00065873"/>
    </source>
</evidence>
<keyword evidence="2 19" id="KW-0547">Nucleotide-binding</keyword>
<evidence type="ECO:0000256" key="12">
    <source>
        <dbReference type="ARBA" id="ARBA00023128"/>
    </source>
</evidence>
<evidence type="ECO:0000256" key="20">
    <source>
        <dbReference type="PROSITE-ProRule" id="PRU00723"/>
    </source>
</evidence>
<keyword evidence="8 19" id="KW-0067">ATP-binding</keyword>
<feature type="region of interest" description="Disordered" evidence="21">
    <location>
        <begin position="155"/>
        <end position="325"/>
    </location>
</feature>
<evidence type="ECO:0000256" key="4">
    <source>
        <dbReference type="ARBA" id="ARBA00022771"/>
    </source>
</evidence>
<comment type="catalytic activity">
    <reaction evidence="19">
        <text>ATP + H2O = ADP + phosphate + H(+)</text>
        <dbReference type="Rhea" id="RHEA:13065"/>
        <dbReference type="ChEBI" id="CHEBI:15377"/>
        <dbReference type="ChEBI" id="CHEBI:15378"/>
        <dbReference type="ChEBI" id="CHEBI:30616"/>
        <dbReference type="ChEBI" id="CHEBI:43474"/>
        <dbReference type="ChEBI" id="CHEBI:456216"/>
        <dbReference type="EC" id="5.6.2.3"/>
    </reaction>
</comment>
<evidence type="ECO:0000256" key="8">
    <source>
        <dbReference type="ARBA" id="ARBA00022840"/>
    </source>
</evidence>
<dbReference type="Gene3D" id="3.40.50.300">
    <property type="entry name" value="P-loop containing nucleotide triphosphate hydrolases"/>
    <property type="match status" value="1"/>
</dbReference>
<feature type="compositionally biased region" description="Low complexity" evidence="21">
    <location>
        <begin position="594"/>
        <end position="607"/>
    </location>
</feature>
<evidence type="ECO:0000256" key="2">
    <source>
        <dbReference type="ARBA" id="ARBA00022741"/>
    </source>
</evidence>
<feature type="region of interest" description="Disordered" evidence="21">
    <location>
        <begin position="594"/>
        <end position="619"/>
    </location>
</feature>
<evidence type="ECO:0000256" key="10">
    <source>
        <dbReference type="ARBA" id="ARBA00023054"/>
    </source>
</evidence>
<keyword evidence="6 19" id="KW-0347">Helicase</keyword>
<evidence type="ECO:0000256" key="1">
    <source>
        <dbReference type="ARBA" id="ARBA00022723"/>
    </source>
</evidence>
<dbReference type="GO" id="GO:0005634">
    <property type="term" value="C:nucleus"/>
    <property type="evidence" value="ECO:0007669"/>
    <property type="project" value="UniProtKB-SubCell"/>
</dbReference>
<evidence type="ECO:0000256" key="15">
    <source>
        <dbReference type="ARBA" id="ARBA00023235"/>
    </source>
</evidence>
<dbReference type="GO" id="GO:0003677">
    <property type="term" value="F:DNA binding"/>
    <property type="evidence" value="ECO:0007669"/>
    <property type="project" value="UniProtKB-KW"/>
</dbReference>
<keyword evidence="4 20" id="KW-0863">Zinc-finger</keyword>
<comment type="function">
    <text evidence="19">DNA-dependent ATPase and 5'-3' DNA helicase required for the maintenance of both mitochondrial and nuclear genome stability.</text>
</comment>
<dbReference type="PANTHER" id="PTHR14398:SF0">
    <property type="entry name" value="ZINC FINGER PROTEIN SWM"/>
    <property type="match status" value="1"/>
</dbReference>
<evidence type="ECO:0000256" key="11">
    <source>
        <dbReference type="ARBA" id="ARBA00023125"/>
    </source>
</evidence>
<evidence type="ECO:0000256" key="6">
    <source>
        <dbReference type="ARBA" id="ARBA00022806"/>
    </source>
</evidence>
<keyword evidence="7 20" id="KW-0862">Zinc</keyword>
<keyword evidence="10" id="KW-0175">Coiled coil</keyword>
<dbReference type="GO" id="GO:0006281">
    <property type="term" value="P:DNA repair"/>
    <property type="evidence" value="ECO:0007669"/>
    <property type="project" value="UniProtKB-UniRule"/>
</dbReference>
<comment type="subunit">
    <text evidence="18">Monomer. Interacts with telomerase.</text>
</comment>
<dbReference type="GO" id="GO:0005524">
    <property type="term" value="F:ATP binding"/>
    <property type="evidence" value="ECO:0007669"/>
    <property type="project" value="UniProtKB-UniRule"/>
</dbReference>
<dbReference type="Gene3D" id="3.30.70.330">
    <property type="match status" value="2"/>
</dbReference>
<feature type="region of interest" description="Disordered" evidence="21">
    <location>
        <begin position="655"/>
        <end position="681"/>
    </location>
</feature>
<evidence type="ECO:0000313" key="24">
    <source>
        <dbReference type="Proteomes" id="UP000479000"/>
    </source>
</evidence>
<keyword evidence="1 20" id="KW-0479">Metal-binding</keyword>
<feature type="region of interest" description="Disordered" evidence="21">
    <location>
        <begin position="1314"/>
        <end position="1350"/>
    </location>
</feature>
<dbReference type="InterPro" id="IPR002483">
    <property type="entry name" value="PWI_dom"/>
</dbReference>
<feature type="region of interest" description="Disordered" evidence="21">
    <location>
        <begin position="105"/>
        <end position="126"/>
    </location>
</feature>
<evidence type="ECO:0000256" key="14">
    <source>
        <dbReference type="ARBA" id="ARBA00023204"/>
    </source>
</evidence>
<evidence type="ECO:0000256" key="13">
    <source>
        <dbReference type="ARBA" id="ARBA00023172"/>
    </source>
</evidence>
<evidence type="ECO:0000256" key="16">
    <source>
        <dbReference type="ARBA" id="ARBA00023242"/>
    </source>
</evidence>
<keyword evidence="5 19" id="KW-0378">Hydrolase</keyword>
<dbReference type="CDD" id="cd18037">
    <property type="entry name" value="DEXSc_Pif1_like"/>
    <property type="match status" value="1"/>
</dbReference>
<dbReference type="HAMAP" id="MF_03176">
    <property type="entry name" value="PIF1"/>
    <property type="match status" value="1"/>
</dbReference>
<dbReference type="FunFam" id="3.40.50.300:FF:000805">
    <property type="entry name" value="ATP-dependent DNA helicase PIF1"/>
    <property type="match status" value="1"/>
</dbReference>
<dbReference type="EC" id="5.6.2.3" evidence="19"/>
<gene>
    <name evidence="19" type="primary">PIF1</name>
    <name evidence="23" type="ORF">NTEN_LOCUS21126</name>
</gene>
<dbReference type="GO" id="GO:0008270">
    <property type="term" value="F:zinc ion binding"/>
    <property type="evidence" value="ECO:0007669"/>
    <property type="project" value="UniProtKB-KW"/>
</dbReference>
<dbReference type="FunFam" id="3.30.70.330:FF:000330">
    <property type="entry name" value="RNA-binding motif protein 26"/>
    <property type="match status" value="1"/>
</dbReference>
<feature type="compositionally biased region" description="Basic and acidic residues" evidence="21">
    <location>
        <begin position="1333"/>
        <end position="1345"/>
    </location>
</feature>
<protein>
    <recommendedName>
        <fullName evidence="19">ATP-dependent DNA helicase PIF1</fullName>
        <ecNumber evidence="19">5.6.2.3</ecNumber>
    </recommendedName>
    <alternativeName>
        <fullName evidence="19">DNA 5'-3' helicase PIF1</fullName>
    </alternativeName>
    <alternativeName>
        <fullName evidence="19">DNA repair and recombination helicase PIF1</fullName>
    </alternativeName>
</protein>
<dbReference type="InterPro" id="IPR012677">
    <property type="entry name" value="Nucleotide-bd_a/b_plait_sf"/>
</dbReference>
<dbReference type="GO" id="GO:0005739">
    <property type="term" value="C:mitochondrion"/>
    <property type="evidence" value="ECO:0007669"/>
    <property type="project" value="UniProtKB-SubCell"/>
</dbReference>
<keyword evidence="13 19" id="KW-0233">DNA recombination</keyword>
<feature type="zinc finger region" description="C3H1-type" evidence="20">
    <location>
        <begin position="335"/>
        <end position="363"/>
    </location>
</feature>
<keyword evidence="11 19" id="KW-0238">DNA-binding</keyword>
<feature type="compositionally biased region" description="Basic residues" evidence="21">
    <location>
        <begin position="231"/>
        <end position="243"/>
    </location>
</feature>
<evidence type="ECO:0000256" key="19">
    <source>
        <dbReference type="HAMAP-Rule" id="MF_03176"/>
    </source>
</evidence>
<dbReference type="InterPro" id="IPR000571">
    <property type="entry name" value="Znf_CCCH"/>
</dbReference>
<dbReference type="GO" id="GO:0003723">
    <property type="term" value="F:RNA binding"/>
    <property type="evidence" value="ECO:0007669"/>
    <property type="project" value="UniProtKB-KW"/>
</dbReference>